<dbReference type="GO" id="GO:0005635">
    <property type="term" value="C:nuclear envelope"/>
    <property type="evidence" value="ECO:0007669"/>
    <property type="project" value="TreeGrafter"/>
</dbReference>
<feature type="region of interest" description="Disordered" evidence="1">
    <location>
        <begin position="90"/>
        <end position="130"/>
    </location>
</feature>
<dbReference type="GO" id="GO:0006606">
    <property type="term" value="P:protein import into nucleus"/>
    <property type="evidence" value="ECO:0007669"/>
    <property type="project" value="TreeGrafter"/>
</dbReference>
<evidence type="ECO:0000313" key="2">
    <source>
        <dbReference type="EMBL" id="KAG2306070.1"/>
    </source>
</evidence>
<dbReference type="EMBL" id="JAAMPC010000006">
    <property type="protein sequence ID" value="KAG2306070.1"/>
    <property type="molecule type" value="Genomic_DNA"/>
</dbReference>
<comment type="caution">
    <text evidence="2">The sequence shown here is derived from an EMBL/GenBank/DDBJ whole genome shotgun (WGS) entry which is preliminary data.</text>
</comment>
<name>A0A8X7SIN2_BRACI</name>
<sequence>MSSCYISHSDIVECVLEKAVSGGFELWVSSLAFSYSLTLDSSPSIASEVKLYVLTLVKVIELLLDVRQGNATDDLVRKCFVSLMEASRRLEEIAEETDDDEDDGEPDEEEEESDENDSNDEDSESDDECEETEEEFLERYAKAAAELEDSEVIEEADEEDDEREIDLGHLNEIDTQKLVLALMERHHQRIVKLVPSEVISTFLNAFPIYTSFFT</sequence>
<keyword evidence="3" id="KW-1185">Reference proteome</keyword>
<proteinExistence type="predicted"/>
<dbReference type="PANTHER" id="PTHR10997">
    <property type="entry name" value="IMPORTIN-7, 8, 11"/>
    <property type="match status" value="1"/>
</dbReference>
<gene>
    <name evidence="2" type="ORF">Bca52824_025818</name>
</gene>
<reference evidence="2 3" key="1">
    <citation type="submission" date="2020-02" db="EMBL/GenBank/DDBJ databases">
        <authorList>
            <person name="Ma Q."/>
            <person name="Huang Y."/>
            <person name="Song X."/>
            <person name="Pei D."/>
        </authorList>
    </citation>
    <scope>NUCLEOTIDE SEQUENCE [LARGE SCALE GENOMIC DNA]</scope>
    <source>
        <strain evidence="2">Sxm20200214</strain>
        <tissue evidence="2">Leaf</tissue>
    </source>
</reference>
<evidence type="ECO:0000313" key="3">
    <source>
        <dbReference type="Proteomes" id="UP000886595"/>
    </source>
</evidence>
<dbReference type="GO" id="GO:0005829">
    <property type="term" value="C:cytosol"/>
    <property type="evidence" value="ECO:0007669"/>
    <property type="project" value="TreeGrafter"/>
</dbReference>
<dbReference type="GO" id="GO:0005049">
    <property type="term" value="F:nuclear export signal receptor activity"/>
    <property type="evidence" value="ECO:0007669"/>
    <property type="project" value="TreeGrafter"/>
</dbReference>
<dbReference type="Proteomes" id="UP000886595">
    <property type="component" value="Unassembled WGS sequence"/>
</dbReference>
<dbReference type="GO" id="GO:0006611">
    <property type="term" value="P:protein export from nucleus"/>
    <property type="evidence" value="ECO:0007669"/>
    <property type="project" value="TreeGrafter"/>
</dbReference>
<organism evidence="2 3">
    <name type="scientific">Brassica carinata</name>
    <name type="common">Ethiopian mustard</name>
    <name type="synonym">Abyssinian cabbage</name>
    <dbReference type="NCBI Taxonomy" id="52824"/>
    <lineage>
        <taxon>Eukaryota</taxon>
        <taxon>Viridiplantae</taxon>
        <taxon>Streptophyta</taxon>
        <taxon>Embryophyta</taxon>
        <taxon>Tracheophyta</taxon>
        <taxon>Spermatophyta</taxon>
        <taxon>Magnoliopsida</taxon>
        <taxon>eudicotyledons</taxon>
        <taxon>Gunneridae</taxon>
        <taxon>Pentapetalae</taxon>
        <taxon>rosids</taxon>
        <taxon>malvids</taxon>
        <taxon>Brassicales</taxon>
        <taxon>Brassicaceae</taxon>
        <taxon>Brassiceae</taxon>
        <taxon>Brassica</taxon>
    </lineage>
</organism>
<dbReference type="AlphaFoldDB" id="A0A8X7SIN2"/>
<protein>
    <submittedName>
        <fullName evidence="2">Uncharacterized protein</fullName>
    </submittedName>
</protein>
<dbReference type="PANTHER" id="PTHR10997:SF29">
    <property type="entry name" value="ARM REPEAT SUPERFAMILY PROTEIN"/>
    <property type="match status" value="1"/>
</dbReference>
<feature type="compositionally biased region" description="Acidic residues" evidence="1">
    <location>
        <begin position="93"/>
        <end position="130"/>
    </location>
</feature>
<evidence type="ECO:0000256" key="1">
    <source>
        <dbReference type="SAM" id="MobiDB-lite"/>
    </source>
</evidence>
<accession>A0A8X7SIN2</accession>